<dbReference type="PANTHER" id="PTHR47534">
    <property type="entry name" value="YALI0E05731P"/>
    <property type="match status" value="1"/>
</dbReference>
<evidence type="ECO:0000256" key="1">
    <source>
        <dbReference type="ARBA" id="ARBA00023002"/>
    </source>
</evidence>
<sequence>MPSLHVLPRAHGLRCSRVSIATPLIPTGTTSYSYSFTNSGQKDPRAITTASMATTTTATTSKCDGLSVEQIKAANREMKAMIKNTVNGSADGVKPVAVFVGATSGLGLMAMRKWVELIDDVGGRVYFVGRNKEAANEIITSLSQTSPKVELTFLHTPDIALLSNASQIASTIAAKESHLNLLVLSQGLITLSNTRDPTPEGIDRKMATHVYSRFLIARRLLPLLQKAHDISSSSSISTASSSSSETGKVNESDLSLSRQENYSNAKCAAQASAMNTVLLEHLSTLHPQLGWMHVFPGVVETGLM</sequence>
<dbReference type="InParanoid" id="A0A4S2MJ40"/>
<feature type="compositionally biased region" description="Low complexity" evidence="2">
    <location>
        <begin position="234"/>
        <end position="244"/>
    </location>
</feature>
<evidence type="ECO:0008006" key="5">
    <source>
        <dbReference type="Google" id="ProtNLM"/>
    </source>
</evidence>
<accession>A0A4S2MJ40</accession>
<dbReference type="Proteomes" id="UP000298138">
    <property type="component" value="Unassembled WGS sequence"/>
</dbReference>
<dbReference type="InterPro" id="IPR052228">
    <property type="entry name" value="Sec_Metab_Biosynth_Oxidored"/>
</dbReference>
<evidence type="ECO:0000256" key="2">
    <source>
        <dbReference type="SAM" id="MobiDB-lite"/>
    </source>
</evidence>
<dbReference type="PANTHER" id="PTHR47534:SF3">
    <property type="entry name" value="ALCOHOL DEHYDROGENASE-LIKE C-TERMINAL DOMAIN-CONTAINING PROTEIN"/>
    <property type="match status" value="1"/>
</dbReference>
<name>A0A4S2MJ40_9PEZI</name>
<dbReference type="InterPro" id="IPR036291">
    <property type="entry name" value="NAD(P)-bd_dom_sf"/>
</dbReference>
<dbReference type="Gene3D" id="3.40.50.720">
    <property type="entry name" value="NAD(P)-binding Rossmann-like Domain"/>
    <property type="match status" value="1"/>
</dbReference>
<feature type="region of interest" description="Disordered" evidence="2">
    <location>
        <begin position="234"/>
        <end position="257"/>
    </location>
</feature>
<evidence type="ECO:0000313" key="3">
    <source>
        <dbReference type="EMBL" id="TGZ76956.1"/>
    </source>
</evidence>
<keyword evidence="4" id="KW-1185">Reference proteome</keyword>
<protein>
    <recommendedName>
        <fullName evidence="5">NAD(P)-binding protein</fullName>
    </recommendedName>
</protein>
<dbReference type="Pfam" id="PF00106">
    <property type="entry name" value="adh_short"/>
    <property type="match status" value="1"/>
</dbReference>
<dbReference type="SUPFAM" id="SSF51735">
    <property type="entry name" value="NAD(P)-binding Rossmann-fold domains"/>
    <property type="match status" value="1"/>
</dbReference>
<organism evidence="3 4">
    <name type="scientific">Ascodesmis nigricans</name>
    <dbReference type="NCBI Taxonomy" id="341454"/>
    <lineage>
        <taxon>Eukaryota</taxon>
        <taxon>Fungi</taxon>
        <taxon>Dikarya</taxon>
        <taxon>Ascomycota</taxon>
        <taxon>Pezizomycotina</taxon>
        <taxon>Pezizomycetes</taxon>
        <taxon>Pezizales</taxon>
        <taxon>Ascodesmidaceae</taxon>
        <taxon>Ascodesmis</taxon>
    </lineage>
</organism>
<dbReference type="AlphaFoldDB" id="A0A4S2MJ40"/>
<dbReference type="InterPro" id="IPR002347">
    <property type="entry name" value="SDR_fam"/>
</dbReference>
<dbReference type="EMBL" id="ML220162">
    <property type="protein sequence ID" value="TGZ76956.1"/>
    <property type="molecule type" value="Genomic_DNA"/>
</dbReference>
<dbReference type="GO" id="GO:0016491">
    <property type="term" value="F:oxidoreductase activity"/>
    <property type="evidence" value="ECO:0007669"/>
    <property type="project" value="UniProtKB-KW"/>
</dbReference>
<dbReference type="OrthoDB" id="2898509at2759"/>
<proteinExistence type="predicted"/>
<gene>
    <name evidence="3" type="ORF">EX30DRAFT_324125</name>
</gene>
<keyword evidence="1" id="KW-0560">Oxidoreductase</keyword>
<dbReference type="STRING" id="341454.A0A4S2MJ40"/>
<evidence type="ECO:0000313" key="4">
    <source>
        <dbReference type="Proteomes" id="UP000298138"/>
    </source>
</evidence>
<dbReference type="FunCoup" id="A0A4S2MJ40">
    <property type="interactions" value="18"/>
</dbReference>
<feature type="compositionally biased region" description="Polar residues" evidence="2">
    <location>
        <begin position="245"/>
        <end position="257"/>
    </location>
</feature>
<feature type="non-terminal residue" evidence="3">
    <location>
        <position position="304"/>
    </location>
</feature>
<reference evidence="3 4" key="1">
    <citation type="submission" date="2019-04" db="EMBL/GenBank/DDBJ databases">
        <title>Comparative genomics and transcriptomics to analyze fruiting body development in filamentous ascomycetes.</title>
        <authorList>
            <consortium name="DOE Joint Genome Institute"/>
            <person name="Lutkenhaus R."/>
            <person name="Traeger S."/>
            <person name="Breuer J."/>
            <person name="Kuo A."/>
            <person name="Lipzen A."/>
            <person name="Pangilinan J."/>
            <person name="Dilworth D."/>
            <person name="Sandor L."/>
            <person name="Poggeler S."/>
            <person name="Barry K."/>
            <person name="Grigoriev I.V."/>
            <person name="Nowrousian M."/>
        </authorList>
    </citation>
    <scope>NUCLEOTIDE SEQUENCE [LARGE SCALE GENOMIC DNA]</scope>
    <source>
        <strain evidence="3 4">CBS 389.68</strain>
    </source>
</reference>